<feature type="transmembrane region" description="Helical" evidence="1">
    <location>
        <begin position="104"/>
        <end position="124"/>
    </location>
</feature>
<name>A0ABV2L2T8_9HYPH</name>
<organism evidence="2 3">
    <name type="scientific">Methylobacterium goesingense</name>
    <dbReference type="NCBI Taxonomy" id="243690"/>
    <lineage>
        <taxon>Bacteria</taxon>
        <taxon>Pseudomonadati</taxon>
        <taxon>Pseudomonadota</taxon>
        <taxon>Alphaproteobacteria</taxon>
        <taxon>Hyphomicrobiales</taxon>
        <taxon>Methylobacteriaceae</taxon>
        <taxon>Methylobacterium</taxon>
    </lineage>
</organism>
<feature type="transmembrane region" description="Helical" evidence="1">
    <location>
        <begin position="66"/>
        <end position="84"/>
    </location>
</feature>
<reference evidence="2 3" key="1">
    <citation type="submission" date="2024-06" db="EMBL/GenBank/DDBJ databases">
        <title>Genomic Encyclopedia of Type Strains, Phase IV (KMG-IV): sequencing the most valuable type-strain genomes for metagenomic binning, comparative biology and taxonomic classification.</title>
        <authorList>
            <person name="Goeker M."/>
        </authorList>
    </citation>
    <scope>NUCLEOTIDE SEQUENCE [LARGE SCALE GENOMIC DNA]</scope>
    <source>
        <strain evidence="2 3">DSM 21331</strain>
    </source>
</reference>
<evidence type="ECO:0000256" key="1">
    <source>
        <dbReference type="SAM" id="Phobius"/>
    </source>
</evidence>
<proteinExistence type="predicted"/>
<keyword evidence="1" id="KW-1133">Transmembrane helix</keyword>
<keyword evidence="1" id="KW-0812">Transmembrane</keyword>
<evidence type="ECO:0000313" key="3">
    <source>
        <dbReference type="Proteomes" id="UP001549145"/>
    </source>
</evidence>
<dbReference type="Proteomes" id="UP001549145">
    <property type="component" value="Unassembled WGS sequence"/>
</dbReference>
<sequence length="133" mass="15272">MDRHKLKISLLSLLEQFREYQTTNQEEMLKFTEEFWVKTSKLVFDFVNNIVVVATLSYAASKTNSWVLLFTSFCLGMILLVELISRLEGFFLKWLFVPSAPRGAAVGVSLLISLLSYVVIFGVVERFEASFKM</sequence>
<gene>
    <name evidence="2" type="ORF">ABID43_001212</name>
</gene>
<accession>A0ABV2L2T8</accession>
<dbReference type="RefSeq" id="WP_238276862.1">
    <property type="nucleotide sequence ID" value="NZ_BPQL01000019.1"/>
</dbReference>
<protein>
    <submittedName>
        <fullName evidence="2">Uncharacterized protein</fullName>
    </submittedName>
</protein>
<keyword evidence="1" id="KW-0472">Membrane</keyword>
<keyword evidence="3" id="KW-1185">Reference proteome</keyword>
<dbReference type="EMBL" id="JBEPMM010000002">
    <property type="protein sequence ID" value="MET3691687.1"/>
    <property type="molecule type" value="Genomic_DNA"/>
</dbReference>
<evidence type="ECO:0000313" key="2">
    <source>
        <dbReference type="EMBL" id="MET3691687.1"/>
    </source>
</evidence>
<comment type="caution">
    <text evidence="2">The sequence shown here is derived from an EMBL/GenBank/DDBJ whole genome shotgun (WGS) entry which is preliminary data.</text>
</comment>